<protein>
    <submittedName>
        <fullName evidence="1">Uncharacterized protein</fullName>
    </submittedName>
</protein>
<accession>A0A2I1CQY8</accession>
<dbReference type="AlphaFoldDB" id="A0A2I1CQY8"/>
<gene>
    <name evidence="1" type="ORF">P168DRAFT_78462</name>
</gene>
<dbReference type="OrthoDB" id="10549216at2759"/>
<proteinExistence type="predicted"/>
<evidence type="ECO:0000313" key="2">
    <source>
        <dbReference type="Proteomes" id="UP000234254"/>
    </source>
</evidence>
<comment type="caution">
    <text evidence="1">The sequence shown here is derived from an EMBL/GenBank/DDBJ whole genome shotgun (WGS) entry which is preliminary data.</text>
</comment>
<dbReference type="RefSeq" id="XP_024688627.1">
    <property type="nucleotide sequence ID" value="XM_024842146.1"/>
</dbReference>
<organism evidence="1 2">
    <name type="scientific">Aspergillus campestris (strain IBT 28561)</name>
    <dbReference type="NCBI Taxonomy" id="1392248"/>
    <lineage>
        <taxon>Eukaryota</taxon>
        <taxon>Fungi</taxon>
        <taxon>Dikarya</taxon>
        <taxon>Ascomycota</taxon>
        <taxon>Pezizomycotina</taxon>
        <taxon>Eurotiomycetes</taxon>
        <taxon>Eurotiomycetidae</taxon>
        <taxon>Eurotiales</taxon>
        <taxon>Aspergillaceae</taxon>
        <taxon>Aspergillus</taxon>
        <taxon>Aspergillus subgen. Circumdati</taxon>
    </lineage>
</organism>
<dbReference type="VEuPathDB" id="FungiDB:P168DRAFT_78462"/>
<reference evidence="1" key="1">
    <citation type="submission" date="2016-12" db="EMBL/GenBank/DDBJ databases">
        <title>The genomes of Aspergillus section Nigri reveals drivers in fungal speciation.</title>
        <authorList>
            <consortium name="DOE Joint Genome Institute"/>
            <person name="Vesth T.C."/>
            <person name="Nybo J."/>
            <person name="Theobald S."/>
            <person name="Brandl J."/>
            <person name="Frisvad J.C."/>
            <person name="Nielsen K.F."/>
            <person name="Lyhne E.K."/>
            <person name="Kogle M.E."/>
            <person name="Kuo A."/>
            <person name="Riley R."/>
            <person name="Clum A."/>
            <person name="Nolan M."/>
            <person name="Lipzen A."/>
            <person name="Salamov A."/>
            <person name="Henrissat B."/>
            <person name="Wiebenga A."/>
            <person name="De vries R.P."/>
            <person name="Grigoriev I.V."/>
            <person name="Mortensen U.H."/>
            <person name="Andersen M.R."/>
            <person name="Baker S.E."/>
        </authorList>
    </citation>
    <scope>NUCLEOTIDE SEQUENCE</scope>
    <source>
        <strain evidence="1">IBT 28561</strain>
    </source>
</reference>
<name>A0A2I1CQY8_ASPC2</name>
<dbReference type="EMBL" id="MSFM01000016">
    <property type="protein sequence ID" value="PKY00033.1"/>
    <property type="molecule type" value="Genomic_DNA"/>
</dbReference>
<dbReference type="Proteomes" id="UP000234254">
    <property type="component" value="Unassembled WGS sequence"/>
</dbReference>
<sequence>MAASISSFSMTYVALLSGHPLKAASHTKVWARCMLPHQLRVAANFHKTQDLLRGHGLIKIWQAASPFRDSLEVILLFHGCVLDQYGSNKTRHAIVSFIFRAYICLSQRHPYTYERVLQTWSFKLVIPAGFLFNFIAGSLESR</sequence>
<evidence type="ECO:0000313" key="1">
    <source>
        <dbReference type="EMBL" id="PKY00033.1"/>
    </source>
</evidence>
<dbReference type="GeneID" id="36549675"/>
<keyword evidence="2" id="KW-1185">Reference proteome</keyword>